<reference evidence="3 4" key="1">
    <citation type="submission" date="2020-09" db="EMBL/GenBank/DDBJ databases">
        <title>Parvimonas S3374 sp. nov.</title>
        <authorList>
            <person name="Buhl M."/>
        </authorList>
    </citation>
    <scope>NUCLEOTIDE SEQUENCE [LARGE SCALE GENOMIC DNA]</scope>
    <source>
        <strain evidence="3 4">S3374</strain>
    </source>
</reference>
<organism evidence="3 4">
    <name type="scientific">Parvimonas parva</name>
    <dbReference type="NCBI Taxonomy" id="2769485"/>
    <lineage>
        <taxon>Bacteria</taxon>
        <taxon>Bacillati</taxon>
        <taxon>Bacillota</taxon>
        <taxon>Tissierellia</taxon>
        <taxon>Tissierellales</taxon>
        <taxon>Peptoniphilaceae</taxon>
        <taxon>Parvimonas</taxon>
    </lineage>
</organism>
<dbReference type="Pfam" id="PF13529">
    <property type="entry name" value="Peptidase_C39_2"/>
    <property type="match status" value="1"/>
</dbReference>
<evidence type="ECO:0000256" key="1">
    <source>
        <dbReference type="SAM" id="Phobius"/>
    </source>
</evidence>
<dbReference type="Gene3D" id="3.90.70.10">
    <property type="entry name" value="Cysteine proteinases"/>
    <property type="match status" value="1"/>
</dbReference>
<name>A0ABS1C8W0_9FIRM</name>
<sequence>MNSNLQNKLVKFGVFLALYTFGIFVFFNFAFSKKEIKVDVTKKEETTTKTDTTLNANGIDVKKLSTKVNGGNKINLLNEKIIRDGLKNTTDKDIKEILKSENKLSIGYLALLYRNPSAKLFVKDKLENKVIDNFTGESVDFKRSIPYYLQWDRRWGQKKYTDENIAINGCGPTCMAMVVSGLSKDNSITPVELAKYEEYAEGAGTGWKYFTEVPKKYGLTVKEVGNDEQVYKNELKSGRPIIVNVGKGDFSTIGHYIVLVGVDEQGNFIINDPNSPQNTNDTWTFERLKPQIKNAWSFSKGE</sequence>
<feature type="domain" description="Peptidase C39-like" evidence="2">
    <location>
        <begin position="144"/>
        <end position="274"/>
    </location>
</feature>
<evidence type="ECO:0000259" key="2">
    <source>
        <dbReference type="Pfam" id="PF13529"/>
    </source>
</evidence>
<dbReference type="EMBL" id="JACVDA010000010">
    <property type="protein sequence ID" value="MBK1468537.1"/>
    <property type="molecule type" value="Genomic_DNA"/>
</dbReference>
<evidence type="ECO:0000313" key="4">
    <source>
        <dbReference type="Proteomes" id="UP000823123"/>
    </source>
</evidence>
<gene>
    <name evidence="3" type="ORF">IBJ83_04300</name>
</gene>
<dbReference type="InterPro" id="IPR038765">
    <property type="entry name" value="Papain-like_cys_pep_sf"/>
</dbReference>
<dbReference type="InterPro" id="IPR039564">
    <property type="entry name" value="Peptidase_C39-like"/>
</dbReference>
<keyword evidence="1" id="KW-0472">Membrane</keyword>
<proteinExistence type="predicted"/>
<dbReference type="SUPFAM" id="SSF54001">
    <property type="entry name" value="Cysteine proteinases"/>
    <property type="match status" value="1"/>
</dbReference>
<keyword evidence="1" id="KW-0812">Transmembrane</keyword>
<keyword evidence="4" id="KW-1185">Reference proteome</keyword>
<accession>A0ABS1C8W0</accession>
<comment type="caution">
    <text evidence="3">The sequence shown here is derived from an EMBL/GenBank/DDBJ whole genome shotgun (WGS) entry which is preliminary data.</text>
</comment>
<keyword evidence="1" id="KW-1133">Transmembrane helix</keyword>
<feature type="transmembrane region" description="Helical" evidence="1">
    <location>
        <begin position="12"/>
        <end position="31"/>
    </location>
</feature>
<evidence type="ECO:0000313" key="3">
    <source>
        <dbReference type="EMBL" id="MBK1468537.1"/>
    </source>
</evidence>
<protein>
    <submittedName>
        <fullName evidence="3">C39 family peptidase</fullName>
    </submittedName>
</protein>
<dbReference type="Proteomes" id="UP000823123">
    <property type="component" value="Unassembled WGS sequence"/>
</dbReference>
<dbReference type="RefSeq" id="WP_201275507.1">
    <property type="nucleotide sequence ID" value="NZ_AP038371.1"/>
</dbReference>